<reference evidence="2 3" key="1">
    <citation type="submission" date="2020-01" db="EMBL/GenBank/DDBJ databases">
        <title>Genomes of bacteria type strains.</title>
        <authorList>
            <person name="Chen J."/>
            <person name="Zhu S."/>
            <person name="Yang J."/>
        </authorList>
    </citation>
    <scope>NUCLEOTIDE SEQUENCE [LARGE SCALE GENOMIC DNA]</scope>
    <source>
        <strain evidence="2 3">DSM 16655</strain>
    </source>
</reference>
<dbReference type="RefSeq" id="WP_152010968.1">
    <property type="nucleotide sequence ID" value="NZ_JAAAML010000002.1"/>
</dbReference>
<accession>A0ABT1CRR5</accession>
<keyword evidence="2" id="KW-0808">Transferase</keyword>
<keyword evidence="3" id="KW-1185">Reference proteome</keyword>
<dbReference type="InterPro" id="IPR041698">
    <property type="entry name" value="Methyltransf_25"/>
</dbReference>
<name>A0ABT1CRR5_9HYPH</name>
<feature type="domain" description="Methyltransferase" evidence="1">
    <location>
        <begin position="54"/>
        <end position="151"/>
    </location>
</feature>
<proteinExistence type="predicted"/>
<evidence type="ECO:0000313" key="2">
    <source>
        <dbReference type="EMBL" id="MCO6408894.1"/>
    </source>
</evidence>
<dbReference type="SUPFAM" id="SSF53335">
    <property type="entry name" value="S-adenosyl-L-methionine-dependent methyltransferases"/>
    <property type="match status" value="1"/>
</dbReference>
<sequence length="199" mass="22089">MRFPERLARRFDDEIRFFKGWMDGPKAVGAIMPTSAVTARSMASVINPASELPVLELGPGTGVITRAILARGVAPSDLVSIEYSPDFHARLRLDFPEVRFILGDAFDLDATLGDLNDSLFDSVISGIPLLNFPMSCRVALIEDLLDRLPPGRPVVQFSYGALSPVLARGTSFQVIHHDFVLRNVPPARLWIYRRRPEMA</sequence>
<dbReference type="Proteomes" id="UP001320715">
    <property type="component" value="Unassembled WGS sequence"/>
</dbReference>
<dbReference type="NCBIfam" id="NF045881">
    <property type="entry name" value="PLipidMtase_Agro"/>
    <property type="match status" value="1"/>
</dbReference>
<dbReference type="GO" id="GO:0032259">
    <property type="term" value="P:methylation"/>
    <property type="evidence" value="ECO:0007669"/>
    <property type="project" value="UniProtKB-KW"/>
</dbReference>
<gene>
    <name evidence="2" type="ORF">GTW23_11965</name>
</gene>
<evidence type="ECO:0000313" key="3">
    <source>
        <dbReference type="Proteomes" id="UP001320715"/>
    </source>
</evidence>
<protein>
    <submittedName>
        <fullName evidence="2">Methyltransferase domain-containing protein</fullName>
    </submittedName>
</protein>
<dbReference type="Gene3D" id="3.40.50.150">
    <property type="entry name" value="Vaccinia Virus protein VP39"/>
    <property type="match status" value="1"/>
</dbReference>
<evidence type="ECO:0000259" key="1">
    <source>
        <dbReference type="Pfam" id="PF13649"/>
    </source>
</evidence>
<organism evidence="2 3">
    <name type="scientific">Hoeflea alexandrii</name>
    <dbReference type="NCBI Taxonomy" id="288436"/>
    <lineage>
        <taxon>Bacteria</taxon>
        <taxon>Pseudomonadati</taxon>
        <taxon>Pseudomonadota</taxon>
        <taxon>Alphaproteobacteria</taxon>
        <taxon>Hyphomicrobiales</taxon>
        <taxon>Rhizobiaceae</taxon>
        <taxon>Hoeflea</taxon>
    </lineage>
</organism>
<dbReference type="GO" id="GO:0008168">
    <property type="term" value="F:methyltransferase activity"/>
    <property type="evidence" value="ECO:0007669"/>
    <property type="project" value="UniProtKB-KW"/>
</dbReference>
<dbReference type="CDD" id="cd02440">
    <property type="entry name" value="AdoMet_MTases"/>
    <property type="match status" value="1"/>
</dbReference>
<dbReference type="EMBL" id="JAAAML010000002">
    <property type="protein sequence ID" value="MCO6408894.1"/>
    <property type="molecule type" value="Genomic_DNA"/>
</dbReference>
<comment type="caution">
    <text evidence="2">The sequence shown here is derived from an EMBL/GenBank/DDBJ whole genome shotgun (WGS) entry which is preliminary data.</text>
</comment>
<keyword evidence="2" id="KW-0489">Methyltransferase</keyword>
<dbReference type="InterPro" id="IPR029063">
    <property type="entry name" value="SAM-dependent_MTases_sf"/>
</dbReference>
<dbReference type="Pfam" id="PF13649">
    <property type="entry name" value="Methyltransf_25"/>
    <property type="match status" value="1"/>
</dbReference>